<feature type="compositionally biased region" description="Polar residues" evidence="1">
    <location>
        <begin position="96"/>
        <end position="105"/>
    </location>
</feature>
<dbReference type="EMBL" id="JBHRZH010000008">
    <property type="protein sequence ID" value="MFC3761341.1"/>
    <property type="molecule type" value="Genomic_DNA"/>
</dbReference>
<organism evidence="3 4">
    <name type="scientific">Tenggerimyces flavus</name>
    <dbReference type="NCBI Taxonomy" id="1708749"/>
    <lineage>
        <taxon>Bacteria</taxon>
        <taxon>Bacillati</taxon>
        <taxon>Actinomycetota</taxon>
        <taxon>Actinomycetes</taxon>
        <taxon>Propionibacteriales</taxon>
        <taxon>Nocardioidaceae</taxon>
        <taxon>Tenggerimyces</taxon>
    </lineage>
</organism>
<keyword evidence="4" id="KW-1185">Reference proteome</keyword>
<dbReference type="Proteomes" id="UP001595699">
    <property type="component" value="Unassembled WGS sequence"/>
</dbReference>
<gene>
    <name evidence="3" type="ORF">ACFOUW_10855</name>
</gene>
<feature type="region of interest" description="Disordered" evidence="1">
    <location>
        <begin position="1"/>
        <end position="43"/>
    </location>
</feature>
<keyword evidence="2" id="KW-1133">Transmembrane helix</keyword>
<accession>A0ABV7Y7Q3</accession>
<feature type="transmembrane region" description="Helical" evidence="2">
    <location>
        <begin position="52"/>
        <end position="74"/>
    </location>
</feature>
<feature type="region of interest" description="Disordered" evidence="1">
    <location>
        <begin position="84"/>
        <end position="105"/>
    </location>
</feature>
<comment type="caution">
    <text evidence="3">The sequence shown here is derived from an EMBL/GenBank/DDBJ whole genome shotgun (WGS) entry which is preliminary data.</text>
</comment>
<evidence type="ECO:0000256" key="1">
    <source>
        <dbReference type="SAM" id="MobiDB-lite"/>
    </source>
</evidence>
<evidence type="ECO:0000313" key="3">
    <source>
        <dbReference type="EMBL" id="MFC3761341.1"/>
    </source>
</evidence>
<reference evidence="4" key="1">
    <citation type="journal article" date="2019" name="Int. J. Syst. Evol. Microbiol.">
        <title>The Global Catalogue of Microorganisms (GCM) 10K type strain sequencing project: providing services to taxonomists for standard genome sequencing and annotation.</title>
        <authorList>
            <consortium name="The Broad Institute Genomics Platform"/>
            <consortium name="The Broad Institute Genome Sequencing Center for Infectious Disease"/>
            <person name="Wu L."/>
            <person name="Ma J."/>
        </authorList>
    </citation>
    <scope>NUCLEOTIDE SEQUENCE [LARGE SCALE GENOMIC DNA]</scope>
    <source>
        <strain evidence="4">CGMCC 4.7241</strain>
    </source>
</reference>
<name>A0ABV7Y7Q3_9ACTN</name>
<proteinExistence type="predicted"/>
<protein>
    <submittedName>
        <fullName evidence="3">Uncharacterized protein</fullName>
    </submittedName>
</protein>
<evidence type="ECO:0000256" key="2">
    <source>
        <dbReference type="SAM" id="Phobius"/>
    </source>
</evidence>
<keyword evidence="2" id="KW-0812">Transmembrane</keyword>
<keyword evidence="2" id="KW-0472">Membrane</keyword>
<sequence>MNAPQQPPSGPPSGPPPGWQTQPPQGPPQGPPPQWGAPLPQRPRTPVAPGKIVLIIGLVVVVVAVLGVGAFLIFRPGGLLAGESQEPEHPDVPNAANPSYSSTPTAKPVAMEGLVTTLKGAGLECYDLLSEPVPVKSCYRTEADGAASSVRLVGSKGGEIVLARIDTEKVRGARPGSAERGDTVAPLKELVPLVGPALLGQAVQDGLLEESEEIYQVETAWGTGEWRINPEGPFAAFEKAGTYATPSKAGFGKDAVDMQAPMPALGYNCDTSTCTKGSLTSGNDTYASVDFSTDVVVRIENTGKPVTDDLIRQTAKDALTQVLDGPDLEAALAWVDGHLTPENGFVEGDAGGVNLQLTREDEAAVRLEVNPPGELL</sequence>
<dbReference type="RefSeq" id="WP_205118410.1">
    <property type="nucleotide sequence ID" value="NZ_JAFBCM010000001.1"/>
</dbReference>
<evidence type="ECO:0000313" key="4">
    <source>
        <dbReference type="Proteomes" id="UP001595699"/>
    </source>
</evidence>